<keyword evidence="1" id="KW-0812">Transmembrane</keyword>
<name>A0A8X6U106_NEPPI</name>
<evidence type="ECO:0000313" key="2">
    <source>
        <dbReference type="EMBL" id="GFT68876.1"/>
    </source>
</evidence>
<gene>
    <name evidence="2" type="ORF">NPIL_669121</name>
</gene>
<accession>A0A8X6U106</accession>
<proteinExistence type="predicted"/>
<dbReference type="EMBL" id="BMAW01020580">
    <property type="protein sequence ID" value="GFT68876.1"/>
    <property type="molecule type" value="Genomic_DNA"/>
</dbReference>
<protein>
    <submittedName>
        <fullName evidence="2">Uncharacterized protein</fullName>
    </submittedName>
</protein>
<sequence>MNPRLHEDVRAQPISMPASKVRETVLPGFAKCSRWWMESGTPGRRRLAESGNGFREEEKEGSVLDLFLLFLFVTLFLSYNQKFLFCHRIKSRIYHVSSFSILHSTQYEMWPIFWAGSQFLFPWRREEIKRK</sequence>
<keyword evidence="3" id="KW-1185">Reference proteome</keyword>
<evidence type="ECO:0000313" key="3">
    <source>
        <dbReference type="Proteomes" id="UP000887013"/>
    </source>
</evidence>
<feature type="transmembrane region" description="Helical" evidence="1">
    <location>
        <begin position="62"/>
        <end position="80"/>
    </location>
</feature>
<evidence type="ECO:0000256" key="1">
    <source>
        <dbReference type="SAM" id="Phobius"/>
    </source>
</evidence>
<dbReference type="Proteomes" id="UP000887013">
    <property type="component" value="Unassembled WGS sequence"/>
</dbReference>
<reference evidence="2" key="1">
    <citation type="submission" date="2020-08" db="EMBL/GenBank/DDBJ databases">
        <title>Multicomponent nature underlies the extraordinary mechanical properties of spider dragline silk.</title>
        <authorList>
            <person name="Kono N."/>
            <person name="Nakamura H."/>
            <person name="Mori M."/>
            <person name="Yoshida Y."/>
            <person name="Ohtoshi R."/>
            <person name="Malay A.D."/>
            <person name="Moran D.A.P."/>
            <person name="Tomita M."/>
            <person name="Numata K."/>
            <person name="Arakawa K."/>
        </authorList>
    </citation>
    <scope>NUCLEOTIDE SEQUENCE</scope>
</reference>
<dbReference type="AlphaFoldDB" id="A0A8X6U106"/>
<comment type="caution">
    <text evidence="2">The sequence shown here is derived from an EMBL/GenBank/DDBJ whole genome shotgun (WGS) entry which is preliminary data.</text>
</comment>
<keyword evidence="1" id="KW-1133">Transmembrane helix</keyword>
<organism evidence="2 3">
    <name type="scientific">Nephila pilipes</name>
    <name type="common">Giant wood spider</name>
    <name type="synonym">Nephila maculata</name>
    <dbReference type="NCBI Taxonomy" id="299642"/>
    <lineage>
        <taxon>Eukaryota</taxon>
        <taxon>Metazoa</taxon>
        <taxon>Ecdysozoa</taxon>
        <taxon>Arthropoda</taxon>
        <taxon>Chelicerata</taxon>
        <taxon>Arachnida</taxon>
        <taxon>Araneae</taxon>
        <taxon>Araneomorphae</taxon>
        <taxon>Entelegynae</taxon>
        <taxon>Araneoidea</taxon>
        <taxon>Nephilidae</taxon>
        <taxon>Nephila</taxon>
    </lineage>
</organism>
<keyword evidence="1" id="KW-0472">Membrane</keyword>